<name>A0ABQ9G1S9_9NEOP</name>
<comment type="caution">
    <text evidence="1">The sequence shown here is derived from an EMBL/GenBank/DDBJ whole genome shotgun (WGS) entry which is preliminary data.</text>
</comment>
<protein>
    <submittedName>
        <fullName evidence="1">Uncharacterized protein</fullName>
    </submittedName>
</protein>
<evidence type="ECO:0000313" key="1">
    <source>
        <dbReference type="EMBL" id="KAJ8866012.1"/>
    </source>
</evidence>
<keyword evidence="2" id="KW-1185">Reference proteome</keyword>
<dbReference type="Proteomes" id="UP001159363">
    <property type="component" value="Chromosome 16"/>
</dbReference>
<proteinExistence type="predicted"/>
<evidence type="ECO:0000313" key="2">
    <source>
        <dbReference type="Proteomes" id="UP001159363"/>
    </source>
</evidence>
<gene>
    <name evidence="1" type="ORF">PR048_033536</name>
</gene>
<dbReference type="EMBL" id="JARBHB010000017">
    <property type="protein sequence ID" value="KAJ8866012.1"/>
    <property type="molecule type" value="Genomic_DNA"/>
</dbReference>
<reference evidence="1 2" key="1">
    <citation type="submission" date="2023-02" db="EMBL/GenBank/DDBJ databases">
        <title>LHISI_Scaffold_Assembly.</title>
        <authorList>
            <person name="Stuart O.P."/>
            <person name="Cleave R."/>
            <person name="Magrath M.J.L."/>
            <person name="Mikheyev A.S."/>
        </authorList>
    </citation>
    <scope>NUCLEOTIDE SEQUENCE [LARGE SCALE GENOMIC DNA]</scope>
    <source>
        <strain evidence="1">Daus_M_001</strain>
        <tissue evidence="1">Leg muscle</tissue>
    </source>
</reference>
<dbReference type="PANTHER" id="PTHR33198">
    <property type="entry name" value="ANK_REP_REGION DOMAIN-CONTAINING PROTEIN-RELATED"/>
    <property type="match status" value="1"/>
</dbReference>
<organism evidence="1 2">
    <name type="scientific">Dryococelus australis</name>
    <dbReference type="NCBI Taxonomy" id="614101"/>
    <lineage>
        <taxon>Eukaryota</taxon>
        <taxon>Metazoa</taxon>
        <taxon>Ecdysozoa</taxon>
        <taxon>Arthropoda</taxon>
        <taxon>Hexapoda</taxon>
        <taxon>Insecta</taxon>
        <taxon>Pterygota</taxon>
        <taxon>Neoptera</taxon>
        <taxon>Polyneoptera</taxon>
        <taxon>Phasmatodea</taxon>
        <taxon>Verophasmatodea</taxon>
        <taxon>Anareolatae</taxon>
        <taxon>Phasmatidae</taxon>
        <taxon>Eurycanthinae</taxon>
        <taxon>Dryococelus</taxon>
    </lineage>
</organism>
<sequence length="251" mass="28237">MAGLNIVKLPESVDLQSPTARKDWEIFKGDFENYLIATGQDECPGKIKIALFKNMLGSQGHALFETFVISPEDRLVYSRVKEAYKTFVAPKTNPLYKHLFHQSVQLEGETFDHFLTECHWLVKTYGYDRLVTQEENMLVDRIVQGISDATLQEALLRMENATHAKVAAHCRLVEQIQEQAKDIQPKNYVQVRSNASVDFVAAKVGSLQNPELPIIQCTTATGSTLVPGVKLNKNLESVQTMVKKNVPNVTF</sequence>
<accession>A0ABQ9G1S9</accession>
<dbReference type="PANTHER" id="PTHR33198:SF20">
    <property type="entry name" value="RETROTRANSPOSON GAG DOMAIN-CONTAINING PROTEIN"/>
    <property type="match status" value="1"/>
</dbReference>